<comment type="caution">
    <text evidence="2">The sequence shown here is derived from an EMBL/GenBank/DDBJ whole genome shotgun (WGS) entry which is preliminary data.</text>
</comment>
<gene>
    <name evidence="2" type="ORF">DPX16_9803</name>
</gene>
<reference evidence="2 3" key="1">
    <citation type="submission" date="2018-10" db="EMBL/GenBank/DDBJ databases">
        <title>Genome assembly for a Yunnan-Guizhou Plateau 3E fish, Anabarilius grahami (Regan), and its evolutionary and genetic applications.</title>
        <authorList>
            <person name="Jiang W."/>
        </authorList>
    </citation>
    <scope>NUCLEOTIDE SEQUENCE [LARGE SCALE GENOMIC DNA]</scope>
    <source>
        <strain evidence="2">AG-KIZ</strain>
        <tissue evidence="2">Muscle</tissue>
    </source>
</reference>
<name>A0A3N0Y3T0_ANAGA</name>
<dbReference type="AlphaFoldDB" id="A0A3N0Y3T0"/>
<protein>
    <submittedName>
        <fullName evidence="2">Uncharacterized protein</fullName>
    </submittedName>
</protein>
<dbReference type="EMBL" id="RJVU01053127">
    <property type="protein sequence ID" value="ROL40809.1"/>
    <property type="molecule type" value="Genomic_DNA"/>
</dbReference>
<sequence>MTSSPRHCTAHSTTSLPQLPLPSSASAEKAKRHDNPPRISFSALPHSISLNNNTKTPERVRVHLELLPAGKNCFPLGQLSLPLPACLPASVPGQGSALEQLQTGNFRVALVTQASPCLIPHSQTPTNSPTLFSAHCSSFTSPLVIGLPASQSPHLPTRIGYWLFPFLYGQGQGTLGSAVLKPWADDTGDKQGETSSPAMAVAVLVMVALKKQCPQNALQRKGRASKERQKSAQRCVGGLQAYRPVRAEERSKAEDEDDMGAYAVSKRSFSAMSGCAGLVKAHGFTQPSSKIHLLNLGPLDERVALQTNIT</sequence>
<accession>A0A3N0Y3T0</accession>
<dbReference type="Proteomes" id="UP000281406">
    <property type="component" value="Unassembled WGS sequence"/>
</dbReference>
<evidence type="ECO:0000256" key="1">
    <source>
        <dbReference type="SAM" id="MobiDB-lite"/>
    </source>
</evidence>
<feature type="region of interest" description="Disordered" evidence="1">
    <location>
        <begin position="1"/>
        <end position="54"/>
    </location>
</feature>
<proteinExistence type="predicted"/>
<evidence type="ECO:0000313" key="2">
    <source>
        <dbReference type="EMBL" id="ROL40809.1"/>
    </source>
</evidence>
<organism evidence="2 3">
    <name type="scientific">Anabarilius grahami</name>
    <name type="common">Kanglang fish</name>
    <name type="synonym">Barilius grahami</name>
    <dbReference type="NCBI Taxonomy" id="495550"/>
    <lineage>
        <taxon>Eukaryota</taxon>
        <taxon>Metazoa</taxon>
        <taxon>Chordata</taxon>
        <taxon>Craniata</taxon>
        <taxon>Vertebrata</taxon>
        <taxon>Euteleostomi</taxon>
        <taxon>Actinopterygii</taxon>
        <taxon>Neopterygii</taxon>
        <taxon>Teleostei</taxon>
        <taxon>Ostariophysi</taxon>
        <taxon>Cypriniformes</taxon>
        <taxon>Xenocyprididae</taxon>
        <taxon>Xenocypridinae</taxon>
        <taxon>Xenocypridinae incertae sedis</taxon>
        <taxon>Anabarilius</taxon>
    </lineage>
</organism>
<feature type="compositionally biased region" description="Low complexity" evidence="1">
    <location>
        <begin position="12"/>
        <end position="27"/>
    </location>
</feature>
<evidence type="ECO:0000313" key="3">
    <source>
        <dbReference type="Proteomes" id="UP000281406"/>
    </source>
</evidence>
<keyword evidence="3" id="KW-1185">Reference proteome</keyword>